<sequence>MSYAPRHTNVHPSGFGSGYSNTSTSNTNTNTSFLRQPSQTQTQTQTQTQSALQTRINAKRAELENLLQLRDLSANLAIQLSTLEQKLGTLKDGAHSVALVLANWENVLRAINLAAMKVPIPKDQTENENENDDENGEQTENGDENTNGNTRAQELPVPLVRIPLQQMEPPVGG</sequence>
<comment type="similarity">
    <text evidence="4">Belongs to the DASH complex DAD2 family.</text>
</comment>
<comment type="subcellular location">
    <subcellularLocation>
        <location evidence="3">Chromosome</location>
        <location evidence="3">Centromere</location>
        <location evidence="3">Kinetochore</location>
    </subcellularLocation>
    <subcellularLocation>
        <location evidence="2">Cytoplasm</location>
        <location evidence="2">Cytoskeleton</location>
        <location evidence="2">Spindle</location>
    </subcellularLocation>
    <subcellularLocation>
        <location evidence="1">Nucleus</location>
    </subcellularLocation>
</comment>
<dbReference type="GO" id="GO:0000278">
    <property type="term" value="P:mitotic cell cycle"/>
    <property type="evidence" value="ECO:0007669"/>
    <property type="project" value="InterPro"/>
</dbReference>
<keyword evidence="15" id="KW-0131">Cell cycle</keyword>
<feature type="compositionally biased region" description="Low complexity" evidence="18">
    <location>
        <begin position="39"/>
        <end position="49"/>
    </location>
</feature>
<evidence type="ECO:0000313" key="20">
    <source>
        <dbReference type="Proteomes" id="UP001345827"/>
    </source>
</evidence>
<evidence type="ECO:0000256" key="2">
    <source>
        <dbReference type="ARBA" id="ARBA00004186"/>
    </source>
</evidence>
<evidence type="ECO:0000256" key="8">
    <source>
        <dbReference type="ARBA" id="ARBA00022618"/>
    </source>
</evidence>
<evidence type="ECO:0000256" key="3">
    <source>
        <dbReference type="ARBA" id="ARBA00004629"/>
    </source>
</evidence>
<dbReference type="Pfam" id="PF08654">
    <property type="entry name" value="DASH_Dad2"/>
    <property type="match status" value="1"/>
</dbReference>
<evidence type="ECO:0000256" key="1">
    <source>
        <dbReference type="ARBA" id="ARBA00004123"/>
    </source>
</evidence>
<organism evidence="19 20">
    <name type="scientific">Vermiconidia calcicola</name>
    <dbReference type="NCBI Taxonomy" id="1690605"/>
    <lineage>
        <taxon>Eukaryota</taxon>
        <taxon>Fungi</taxon>
        <taxon>Dikarya</taxon>
        <taxon>Ascomycota</taxon>
        <taxon>Pezizomycotina</taxon>
        <taxon>Dothideomycetes</taxon>
        <taxon>Dothideomycetidae</taxon>
        <taxon>Mycosphaerellales</taxon>
        <taxon>Extremaceae</taxon>
        <taxon>Vermiconidia</taxon>
    </lineage>
</organism>
<accession>A0AAV9QBG4</accession>
<keyword evidence="13" id="KW-0206">Cytoskeleton</keyword>
<dbReference type="PANTHER" id="PTHR28036">
    <property type="entry name" value="DASH COMPLEX SUBUNIT DAD2"/>
    <property type="match status" value="1"/>
</dbReference>
<evidence type="ECO:0000256" key="9">
    <source>
        <dbReference type="ARBA" id="ARBA00022701"/>
    </source>
</evidence>
<evidence type="ECO:0000256" key="18">
    <source>
        <dbReference type="SAM" id="MobiDB-lite"/>
    </source>
</evidence>
<evidence type="ECO:0000256" key="11">
    <source>
        <dbReference type="ARBA" id="ARBA00022829"/>
    </source>
</evidence>
<comment type="caution">
    <text evidence="19">The sequence shown here is derived from an EMBL/GenBank/DDBJ whole genome shotgun (WGS) entry which is preliminary data.</text>
</comment>
<keyword evidence="6" id="KW-0158">Chromosome</keyword>
<keyword evidence="7" id="KW-0963">Cytoplasm</keyword>
<evidence type="ECO:0000256" key="5">
    <source>
        <dbReference type="ARBA" id="ARBA00020260"/>
    </source>
</evidence>
<evidence type="ECO:0000256" key="14">
    <source>
        <dbReference type="ARBA" id="ARBA00023242"/>
    </source>
</evidence>
<feature type="compositionally biased region" description="Low complexity" evidence="18">
    <location>
        <begin position="20"/>
        <end position="32"/>
    </location>
</feature>
<dbReference type="GO" id="GO:0008608">
    <property type="term" value="P:attachment of spindle microtubules to kinetochore"/>
    <property type="evidence" value="ECO:0007669"/>
    <property type="project" value="TreeGrafter"/>
</dbReference>
<dbReference type="PANTHER" id="PTHR28036:SF1">
    <property type="entry name" value="DASH COMPLEX SUBUNIT DAD2"/>
    <property type="match status" value="1"/>
</dbReference>
<keyword evidence="10" id="KW-0498">Mitosis</keyword>
<dbReference type="EMBL" id="JAXLQG010000007">
    <property type="protein sequence ID" value="KAK5537668.1"/>
    <property type="molecule type" value="Genomic_DNA"/>
</dbReference>
<keyword evidence="16" id="KW-0137">Centromere</keyword>
<feature type="region of interest" description="Disordered" evidence="18">
    <location>
        <begin position="1"/>
        <end position="49"/>
    </location>
</feature>
<evidence type="ECO:0000256" key="16">
    <source>
        <dbReference type="ARBA" id="ARBA00023328"/>
    </source>
</evidence>
<dbReference type="GO" id="GO:0051301">
    <property type="term" value="P:cell division"/>
    <property type="evidence" value="ECO:0007669"/>
    <property type="project" value="UniProtKB-KW"/>
</dbReference>
<feature type="region of interest" description="Disordered" evidence="18">
    <location>
        <begin position="121"/>
        <end position="173"/>
    </location>
</feature>
<evidence type="ECO:0000256" key="10">
    <source>
        <dbReference type="ARBA" id="ARBA00022776"/>
    </source>
</evidence>
<protein>
    <recommendedName>
        <fullName evidence="5">DASH complex subunit DAD2</fullName>
    </recommendedName>
    <alternativeName>
        <fullName evidence="17">Outer kinetochore protein DAD2</fullName>
    </alternativeName>
</protein>
<dbReference type="InterPro" id="IPR013963">
    <property type="entry name" value="DASH_Dad2"/>
</dbReference>
<evidence type="ECO:0000256" key="6">
    <source>
        <dbReference type="ARBA" id="ARBA00022454"/>
    </source>
</evidence>
<keyword evidence="12" id="KW-0995">Kinetochore</keyword>
<keyword evidence="14" id="KW-0539">Nucleus</keyword>
<keyword evidence="20" id="KW-1185">Reference proteome</keyword>
<evidence type="ECO:0000256" key="17">
    <source>
        <dbReference type="ARBA" id="ARBA00030568"/>
    </source>
</evidence>
<keyword evidence="8" id="KW-0132">Cell division</keyword>
<dbReference type="Proteomes" id="UP001345827">
    <property type="component" value="Unassembled WGS sequence"/>
</dbReference>
<keyword evidence="9" id="KW-0493">Microtubule</keyword>
<evidence type="ECO:0000313" key="19">
    <source>
        <dbReference type="EMBL" id="KAK5537668.1"/>
    </source>
</evidence>
<evidence type="ECO:0000256" key="7">
    <source>
        <dbReference type="ARBA" id="ARBA00022490"/>
    </source>
</evidence>
<dbReference type="GO" id="GO:1990023">
    <property type="term" value="C:mitotic spindle midzone"/>
    <property type="evidence" value="ECO:0007669"/>
    <property type="project" value="TreeGrafter"/>
</dbReference>
<gene>
    <name evidence="19" type="primary">DAD2</name>
    <name evidence="19" type="ORF">LTR25_004920</name>
</gene>
<evidence type="ECO:0000256" key="12">
    <source>
        <dbReference type="ARBA" id="ARBA00022838"/>
    </source>
</evidence>
<evidence type="ECO:0000256" key="15">
    <source>
        <dbReference type="ARBA" id="ARBA00023306"/>
    </source>
</evidence>
<dbReference type="GO" id="GO:0044732">
    <property type="term" value="C:mitotic spindle pole body"/>
    <property type="evidence" value="ECO:0007669"/>
    <property type="project" value="TreeGrafter"/>
</dbReference>
<reference evidence="19 20" key="1">
    <citation type="submission" date="2023-06" db="EMBL/GenBank/DDBJ databases">
        <title>Black Yeasts Isolated from many extreme environments.</title>
        <authorList>
            <person name="Coleine C."/>
            <person name="Stajich J.E."/>
            <person name="Selbmann L."/>
        </authorList>
    </citation>
    <scope>NUCLEOTIDE SEQUENCE [LARGE SCALE GENOMIC DNA]</scope>
    <source>
        <strain evidence="19 20">CCFEE 5887</strain>
    </source>
</reference>
<name>A0AAV9QBG4_9PEZI</name>
<dbReference type="GO" id="GO:0005874">
    <property type="term" value="C:microtubule"/>
    <property type="evidence" value="ECO:0007669"/>
    <property type="project" value="UniProtKB-KW"/>
</dbReference>
<dbReference type="GO" id="GO:0042729">
    <property type="term" value="C:DASH complex"/>
    <property type="evidence" value="ECO:0007669"/>
    <property type="project" value="InterPro"/>
</dbReference>
<keyword evidence="11" id="KW-0159">Chromosome partition</keyword>
<evidence type="ECO:0000256" key="13">
    <source>
        <dbReference type="ARBA" id="ARBA00023212"/>
    </source>
</evidence>
<proteinExistence type="inferred from homology"/>
<dbReference type="AlphaFoldDB" id="A0AAV9QBG4"/>
<feature type="compositionally biased region" description="Acidic residues" evidence="18">
    <location>
        <begin position="126"/>
        <end position="143"/>
    </location>
</feature>
<evidence type="ECO:0000256" key="4">
    <source>
        <dbReference type="ARBA" id="ARBA00005501"/>
    </source>
</evidence>